<sequence>MTDKNYSSIVNLLPNDPVKTGSSLTKEGEPGFKTQEQIDVSNAEISSYHEVVEHQPEKELKPFIKTRSETIDLPPDLKQIGVTSVASSKFPNYKQVKLPISDEKVYRGLHSPITSSLRWLAELCFFILKQAHLKIKNIHGKVVRVIALD</sequence>
<evidence type="ECO:0000313" key="2">
    <source>
        <dbReference type="Proteomes" id="UP000177418"/>
    </source>
</evidence>
<gene>
    <name evidence="1" type="ORF">A3H78_00505</name>
</gene>
<reference evidence="1 2" key="1">
    <citation type="journal article" date="2016" name="Nat. Commun.">
        <title>Thousands of microbial genomes shed light on interconnected biogeochemical processes in an aquifer system.</title>
        <authorList>
            <person name="Anantharaman K."/>
            <person name="Brown C.T."/>
            <person name="Hug L.A."/>
            <person name="Sharon I."/>
            <person name="Castelle C.J."/>
            <person name="Probst A.J."/>
            <person name="Thomas B.C."/>
            <person name="Singh A."/>
            <person name="Wilkins M.J."/>
            <person name="Karaoz U."/>
            <person name="Brodie E.L."/>
            <person name="Williams K.H."/>
            <person name="Hubbard S.S."/>
            <person name="Banfield J.F."/>
        </authorList>
    </citation>
    <scope>NUCLEOTIDE SEQUENCE [LARGE SCALE GENOMIC DNA]</scope>
</reference>
<dbReference type="EMBL" id="MGAV01000012">
    <property type="protein sequence ID" value="OGK54942.1"/>
    <property type="molecule type" value="Genomic_DNA"/>
</dbReference>
<proteinExistence type="predicted"/>
<comment type="caution">
    <text evidence="1">The sequence shown here is derived from an EMBL/GenBank/DDBJ whole genome shotgun (WGS) entry which is preliminary data.</text>
</comment>
<dbReference type="AlphaFoldDB" id="A0A1F7JH79"/>
<name>A0A1F7JH79_9BACT</name>
<accession>A0A1F7JH79</accession>
<evidence type="ECO:0000313" key="1">
    <source>
        <dbReference type="EMBL" id="OGK54942.1"/>
    </source>
</evidence>
<organism evidence="1 2">
    <name type="scientific">Candidatus Roizmanbacteria bacterium RIFCSPLOWO2_02_FULL_36_11</name>
    <dbReference type="NCBI Taxonomy" id="1802071"/>
    <lineage>
        <taxon>Bacteria</taxon>
        <taxon>Candidatus Roizmaniibacteriota</taxon>
    </lineage>
</organism>
<dbReference type="Proteomes" id="UP000177418">
    <property type="component" value="Unassembled WGS sequence"/>
</dbReference>
<protein>
    <submittedName>
        <fullName evidence="1">Uncharacterized protein</fullName>
    </submittedName>
</protein>